<organism evidence="2 3">
    <name type="scientific">Pedobacter cryoconitis</name>
    <dbReference type="NCBI Taxonomy" id="188932"/>
    <lineage>
        <taxon>Bacteria</taxon>
        <taxon>Pseudomonadati</taxon>
        <taxon>Bacteroidota</taxon>
        <taxon>Sphingobacteriia</taxon>
        <taxon>Sphingobacteriales</taxon>
        <taxon>Sphingobacteriaceae</taxon>
        <taxon>Pedobacter</taxon>
    </lineage>
</organism>
<dbReference type="Pfam" id="PF04383">
    <property type="entry name" value="KilA-N"/>
    <property type="match status" value="1"/>
</dbReference>
<name>A0A7X0J2Z3_9SPHI</name>
<proteinExistence type="predicted"/>
<comment type="caution">
    <text evidence="2">The sequence shown here is derived from an EMBL/GenBank/DDBJ whole genome shotgun (WGS) entry which is preliminary data.</text>
</comment>
<feature type="domain" description="KilA-N" evidence="1">
    <location>
        <begin position="1"/>
        <end position="133"/>
    </location>
</feature>
<evidence type="ECO:0000313" key="2">
    <source>
        <dbReference type="EMBL" id="MBB6499492.1"/>
    </source>
</evidence>
<accession>A0A7X0J2Z3</accession>
<gene>
    <name evidence="2" type="ORF">HDF25_001634</name>
</gene>
<sequence>MSKIYVKDIAVTILRKDGEDFVCLTDMLKAKDGGFFVSDWLRNRNTLEYLSVWERLNNPDFNYGEFAIICSKSGLNNYKLSVKEWIQKTRAIGIKATSGRYGGTYAHRDIAFEFGMWISAEFKLLLITEYQRLKNEEAERLNSGWDYRRFLSKTNQVIHTDAINECLIPELTPEQAKQVYANEADLLNVALFGMSAGQWQRENQKLCSQGLNIRDTADIHQLIVLSNLESGNAYLIGKGISQRDRLPELRKMAVSQLLSLRRSAYTIEKIQGLFET</sequence>
<evidence type="ECO:0000313" key="3">
    <source>
        <dbReference type="Proteomes" id="UP000521017"/>
    </source>
</evidence>
<dbReference type="RefSeq" id="WP_184624231.1">
    <property type="nucleotide sequence ID" value="NZ_JACHCC010000004.1"/>
</dbReference>
<dbReference type="PROSITE" id="PS51301">
    <property type="entry name" value="KILA_N"/>
    <property type="match status" value="1"/>
</dbReference>
<dbReference type="Proteomes" id="UP000521017">
    <property type="component" value="Unassembled WGS sequence"/>
</dbReference>
<dbReference type="EMBL" id="JACHCC010000004">
    <property type="protein sequence ID" value="MBB6499492.1"/>
    <property type="molecule type" value="Genomic_DNA"/>
</dbReference>
<dbReference type="InterPro" id="IPR018004">
    <property type="entry name" value="KilA/APSES_HTH"/>
</dbReference>
<dbReference type="SMART" id="SM01252">
    <property type="entry name" value="KilA-N"/>
    <property type="match status" value="1"/>
</dbReference>
<reference evidence="2 3" key="1">
    <citation type="submission" date="2020-08" db="EMBL/GenBank/DDBJ databases">
        <title>Genomic Encyclopedia of Type Strains, Phase IV (KMG-V): Genome sequencing to study the core and pangenomes of soil and plant-associated prokaryotes.</title>
        <authorList>
            <person name="Whitman W."/>
        </authorList>
    </citation>
    <scope>NUCLEOTIDE SEQUENCE [LARGE SCALE GENOMIC DNA]</scope>
    <source>
        <strain evidence="2 3">M2T3</strain>
    </source>
</reference>
<evidence type="ECO:0000259" key="1">
    <source>
        <dbReference type="PROSITE" id="PS51301"/>
    </source>
</evidence>
<dbReference type="AlphaFoldDB" id="A0A7X0J2Z3"/>
<dbReference type="InterPro" id="IPR017880">
    <property type="entry name" value="KilA_N"/>
</dbReference>
<protein>
    <recommendedName>
        <fullName evidence="1">KilA-N domain-containing protein</fullName>
    </recommendedName>
</protein>